<dbReference type="Proteomes" id="UP000681720">
    <property type="component" value="Unassembled WGS sequence"/>
</dbReference>
<dbReference type="Proteomes" id="UP000681967">
    <property type="component" value="Unassembled WGS sequence"/>
</dbReference>
<dbReference type="EMBL" id="CAJOBJ010017938">
    <property type="protein sequence ID" value="CAF4195458.1"/>
    <property type="molecule type" value="Genomic_DNA"/>
</dbReference>
<name>A0A8S2RY87_9BILA</name>
<evidence type="ECO:0000313" key="5">
    <source>
        <dbReference type="EMBL" id="CAF5172977.1"/>
    </source>
</evidence>
<gene>
    <name evidence="5" type="ORF">BYL167_LOCUS77664</name>
    <name evidence="4" type="ORF">GIL414_LOCUS21390</name>
</gene>
<comment type="caution">
    <text evidence="4">The sequence shown here is derived from an EMBL/GenBank/DDBJ whole genome shotgun (WGS) entry which is preliminary data.</text>
</comment>
<keyword evidence="2" id="KW-1015">Disulfide bond</keyword>
<feature type="domain" description="Fibronectin type-II" evidence="3">
    <location>
        <begin position="8"/>
        <end position="26"/>
    </location>
</feature>
<keyword evidence="1" id="KW-0677">Repeat</keyword>
<evidence type="ECO:0000256" key="1">
    <source>
        <dbReference type="ARBA" id="ARBA00022737"/>
    </source>
</evidence>
<dbReference type="Pfam" id="PF00040">
    <property type="entry name" value="fn2"/>
    <property type="match status" value="1"/>
</dbReference>
<accession>A0A8S2RY87</accession>
<dbReference type="EMBL" id="CAJOBH010283643">
    <property type="protein sequence ID" value="CAF5172977.1"/>
    <property type="molecule type" value="Genomic_DNA"/>
</dbReference>
<evidence type="ECO:0000313" key="6">
    <source>
        <dbReference type="Proteomes" id="UP000681720"/>
    </source>
</evidence>
<dbReference type="InterPro" id="IPR036943">
    <property type="entry name" value="FN_type2_sf"/>
</dbReference>
<reference evidence="4" key="1">
    <citation type="submission" date="2021-02" db="EMBL/GenBank/DDBJ databases">
        <authorList>
            <person name="Nowell W R."/>
        </authorList>
    </citation>
    <scope>NUCLEOTIDE SEQUENCE</scope>
</reference>
<evidence type="ECO:0000256" key="2">
    <source>
        <dbReference type="ARBA" id="ARBA00023157"/>
    </source>
</evidence>
<dbReference type="Gene3D" id="2.10.10.10">
    <property type="entry name" value="Fibronectin, type II, collagen-binding"/>
    <property type="match status" value="1"/>
</dbReference>
<sequence length="121" mass="13100">APGPGVQEPWCSLTSNFDTDRQWGFCDLSVTDTTIYDICRGQLQTLRCPPGYVIDVTTADYAAKPDGNIGADACVYDTSDCFQSDSSTIQNSCAGKPSCTVFHFAKTLATCENRPSAYLHI</sequence>
<organism evidence="4 6">
    <name type="scientific">Rotaria magnacalcarata</name>
    <dbReference type="NCBI Taxonomy" id="392030"/>
    <lineage>
        <taxon>Eukaryota</taxon>
        <taxon>Metazoa</taxon>
        <taxon>Spiralia</taxon>
        <taxon>Gnathifera</taxon>
        <taxon>Rotifera</taxon>
        <taxon>Eurotatoria</taxon>
        <taxon>Bdelloidea</taxon>
        <taxon>Philodinida</taxon>
        <taxon>Philodinidae</taxon>
        <taxon>Rotaria</taxon>
    </lineage>
</organism>
<proteinExistence type="predicted"/>
<protein>
    <recommendedName>
        <fullName evidence="3">Fibronectin type-II domain-containing protein</fullName>
    </recommendedName>
</protein>
<evidence type="ECO:0000259" key="3">
    <source>
        <dbReference type="Pfam" id="PF00040"/>
    </source>
</evidence>
<dbReference type="Gene3D" id="2.60.120.740">
    <property type="match status" value="1"/>
</dbReference>
<dbReference type="AlphaFoldDB" id="A0A8S2RY87"/>
<feature type="non-terminal residue" evidence="4">
    <location>
        <position position="121"/>
    </location>
</feature>
<dbReference type="InterPro" id="IPR043159">
    <property type="entry name" value="Lectin_gal-bd_sf"/>
</dbReference>
<dbReference type="InterPro" id="IPR013806">
    <property type="entry name" value="Kringle-like"/>
</dbReference>
<evidence type="ECO:0000313" key="4">
    <source>
        <dbReference type="EMBL" id="CAF4195458.1"/>
    </source>
</evidence>
<dbReference type="InterPro" id="IPR000562">
    <property type="entry name" value="FN_type2_dom"/>
</dbReference>
<dbReference type="SUPFAM" id="SSF57440">
    <property type="entry name" value="Kringle-like"/>
    <property type="match status" value="1"/>
</dbReference>
<feature type="non-terminal residue" evidence="4">
    <location>
        <position position="1"/>
    </location>
</feature>